<dbReference type="Gene3D" id="3.30.70.1710">
    <property type="match status" value="1"/>
</dbReference>
<dbReference type="PANTHER" id="PTHR33941:SF11">
    <property type="entry name" value="BACTERIAL MICROCOMPARTMENT SHELL PROTEIN PDUJ"/>
    <property type="match status" value="1"/>
</dbReference>
<dbReference type="EMBL" id="BOPA01000036">
    <property type="protein sequence ID" value="GIJ18140.1"/>
    <property type="molecule type" value="Genomic_DNA"/>
</dbReference>
<dbReference type="SMART" id="SM00877">
    <property type="entry name" value="BMC"/>
    <property type="match status" value="1"/>
</dbReference>
<dbReference type="InterPro" id="IPR037233">
    <property type="entry name" value="CcmK-like_sf"/>
</dbReference>
<accession>A0ABQ4IJX4</accession>
<organism evidence="5 6">
    <name type="scientific">Micromonospora gifhornensis</name>
    <dbReference type="NCBI Taxonomy" id="84594"/>
    <lineage>
        <taxon>Bacteria</taxon>
        <taxon>Bacillati</taxon>
        <taxon>Actinomycetota</taxon>
        <taxon>Actinomycetes</taxon>
        <taxon>Micromonosporales</taxon>
        <taxon>Micromonosporaceae</taxon>
        <taxon>Micromonospora</taxon>
    </lineage>
</organism>
<reference evidence="5 6" key="1">
    <citation type="submission" date="2021-01" db="EMBL/GenBank/DDBJ databases">
        <title>Whole genome shotgun sequence of Verrucosispora gifhornensis NBRC 16317.</title>
        <authorList>
            <person name="Komaki H."/>
            <person name="Tamura T."/>
        </authorList>
    </citation>
    <scope>NUCLEOTIDE SEQUENCE [LARGE SCALE GENOMIC DNA]</scope>
    <source>
        <strain evidence="5 6">NBRC 16317</strain>
    </source>
</reference>
<proteinExistence type="inferred from homology"/>
<comment type="subcellular location">
    <subcellularLocation>
        <location evidence="1">Bacterial microcompartment</location>
    </subcellularLocation>
</comment>
<evidence type="ECO:0000256" key="1">
    <source>
        <dbReference type="ARBA" id="ARBA00024322"/>
    </source>
</evidence>
<dbReference type="Pfam" id="PF00936">
    <property type="entry name" value="BMC"/>
    <property type="match status" value="1"/>
</dbReference>
<dbReference type="PANTHER" id="PTHR33941">
    <property type="entry name" value="PROPANEDIOL UTILIZATION PROTEIN PDUA"/>
    <property type="match status" value="1"/>
</dbReference>
<keyword evidence="2" id="KW-1283">Bacterial microcompartment</keyword>
<evidence type="ECO:0000313" key="6">
    <source>
        <dbReference type="Proteomes" id="UP000647860"/>
    </source>
</evidence>
<name>A0ABQ4IJX4_9ACTN</name>
<dbReference type="SUPFAM" id="SSF143414">
    <property type="entry name" value="CcmK-like"/>
    <property type="match status" value="1"/>
</dbReference>
<feature type="domain" description="BMC" evidence="4">
    <location>
        <begin position="6"/>
        <end position="90"/>
    </location>
</feature>
<dbReference type="InterPro" id="IPR000249">
    <property type="entry name" value="BMC_dom"/>
</dbReference>
<protein>
    <recommendedName>
        <fullName evidence="4">BMC domain-containing protein</fullName>
    </recommendedName>
</protein>
<dbReference type="Proteomes" id="UP000647860">
    <property type="component" value="Unassembled WGS sequence"/>
</dbReference>
<keyword evidence="6" id="KW-1185">Reference proteome</keyword>
<comment type="caution">
    <text evidence="5">The sequence shown here is derived from an EMBL/GenBank/DDBJ whole genome shotgun (WGS) entry which is preliminary data.</text>
</comment>
<evidence type="ECO:0000256" key="3">
    <source>
        <dbReference type="PROSITE-ProRule" id="PRU01278"/>
    </source>
</evidence>
<gene>
    <name evidence="5" type="ORF">Vgi01_48240</name>
</gene>
<dbReference type="RefSeq" id="WP_102658969.1">
    <property type="nucleotide sequence ID" value="NZ_BAAAGZ010000028.1"/>
</dbReference>
<dbReference type="InterPro" id="IPR050575">
    <property type="entry name" value="BMC_shell"/>
</dbReference>
<evidence type="ECO:0000259" key="4">
    <source>
        <dbReference type="PROSITE" id="PS51930"/>
    </source>
</evidence>
<comment type="similarity">
    <text evidence="3">Belongs to the bacterial microcompartments protein family.</text>
</comment>
<dbReference type="InterPro" id="IPR044872">
    <property type="entry name" value="CcmK/CsoS1_BMC"/>
</dbReference>
<evidence type="ECO:0000313" key="5">
    <source>
        <dbReference type="EMBL" id="GIJ18140.1"/>
    </source>
</evidence>
<sequence>MPSDIAIGIVETRGVVALSAGIEAMIKTADVRCIAVERVTSGYLAAAVQGTLAAVRQAVASGEAAIRQHGELRSSQVYPKPHPTTAALLEDPEAARIREVMASLRGDG</sequence>
<dbReference type="PROSITE" id="PS51930">
    <property type="entry name" value="BMC_2"/>
    <property type="match status" value="1"/>
</dbReference>
<evidence type="ECO:0000256" key="2">
    <source>
        <dbReference type="ARBA" id="ARBA00024446"/>
    </source>
</evidence>